<proteinExistence type="predicted"/>
<protein>
    <submittedName>
        <fullName evidence="2">Uncharacterized protein</fullName>
    </submittedName>
</protein>
<accession>A0ABN6Z7I9</accession>
<feature type="transmembrane region" description="Helical" evidence="1">
    <location>
        <begin position="90"/>
        <end position="110"/>
    </location>
</feature>
<keyword evidence="1" id="KW-0472">Membrane</keyword>
<keyword evidence="1" id="KW-0812">Transmembrane</keyword>
<reference evidence="2 3" key="1">
    <citation type="submission" date="2023-04" db="EMBL/GenBank/DDBJ databases">
        <title>Draft genome sequence of acteroides sedimenti strain YN3PY1.</title>
        <authorList>
            <person name="Yoshida N."/>
        </authorList>
    </citation>
    <scope>NUCLEOTIDE SEQUENCE [LARGE SCALE GENOMIC DNA]</scope>
    <source>
        <strain evidence="2 3">YN3PY1</strain>
    </source>
</reference>
<keyword evidence="1" id="KW-1133">Transmembrane helix</keyword>
<evidence type="ECO:0000313" key="2">
    <source>
        <dbReference type="EMBL" id="BEH00519.1"/>
    </source>
</evidence>
<feature type="transmembrane region" description="Helical" evidence="1">
    <location>
        <begin position="12"/>
        <end position="31"/>
    </location>
</feature>
<evidence type="ECO:0000256" key="1">
    <source>
        <dbReference type="SAM" id="Phobius"/>
    </source>
</evidence>
<dbReference type="EMBL" id="AP028055">
    <property type="protein sequence ID" value="BEH00519.1"/>
    <property type="molecule type" value="Genomic_DNA"/>
</dbReference>
<gene>
    <name evidence="2" type="ORF">BSYN_27830</name>
</gene>
<name>A0ABN6Z7I9_9BACE</name>
<keyword evidence="3" id="KW-1185">Reference proteome</keyword>
<feature type="transmembrane region" description="Helical" evidence="1">
    <location>
        <begin position="51"/>
        <end position="70"/>
    </location>
</feature>
<sequence length="120" mass="13950">MNLNIKKYINYIVNLIISIPILGILFFVSSVSLASAERQKKIISDSLMDYFFTRLLVDFVIILIAILILWIVNKLLKYCLSISSYKSKILLYEFIIYLLASIMFIIFKIISVQNYSIPLN</sequence>
<organism evidence="2 3">
    <name type="scientific">Bacteroides sedimenti</name>
    <dbReference type="NCBI Taxonomy" id="2136147"/>
    <lineage>
        <taxon>Bacteria</taxon>
        <taxon>Pseudomonadati</taxon>
        <taxon>Bacteroidota</taxon>
        <taxon>Bacteroidia</taxon>
        <taxon>Bacteroidales</taxon>
        <taxon>Bacteroidaceae</taxon>
        <taxon>Bacteroides</taxon>
    </lineage>
</organism>
<dbReference type="Proteomes" id="UP001496674">
    <property type="component" value="Chromosome"/>
</dbReference>
<evidence type="ECO:0000313" key="3">
    <source>
        <dbReference type="Proteomes" id="UP001496674"/>
    </source>
</evidence>